<keyword evidence="2" id="KW-1185">Reference proteome</keyword>
<dbReference type="EMBL" id="CP133548">
    <property type="protein sequence ID" value="WMS87634.1"/>
    <property type="molecule type" value="Genomic_DNA"/>
</dbReference>
<dbReference type="Gene3D" id="3.10.180.10">
    <property type="entry name" value="2,3-Dihydroxybiphenyl 1,2-Dioxygenase, domain 1"/>
    <property type="match status" value="1"/>
</dbReference>
<dbReference type="AlphaFoldDB" id="A0AA51RUA8"/>
<sequence>MKVDDIRVFVPSRDFDESKAFYSELGFAKEDINDELVLFTSGECSFFLQRYYHEEFAKNLMLQLTVLDIEDTFKLVSSLEGFEIRHSQLRVEPWGRVFNLWGPSGELWNITEFD</sequence>
<dbReference type="InterPro" id="IPR029068">
    <property type="entry name" value="Glyas_Bleomycin-R_OHBP_Dase"/>
</dbReference>
<evidence type="ECO:0000313" key="1">
    <source>
        <dbReference type="EMBL" id="WMS87634.1"/>
    </source>
</evidence>
<dbReference type="Proteomes" id="UP001239782">
    <property type="component" value="Chromosome"/>
</dbReference>
<reference evidence="1 2" key="1">
    <citation type="submission" date="2023-08" db="EMBL/GenBank/DDBJ databases">
        <title>Pleionea litopenaei sp. nov., isolated from stomach of juvenile Litopenaeus vannamei.</title>
        <authorList>
            <person name="Rho A.M."/>
            <person name="Hwang C.Y."/>
        </authorList>
    </citation>
    <scope>NUCLEOTIDE SEQUENCE [LARGE SCALE GENOMIC DNA]</scope>
    <source>
        <strain evidence="1 2">HL-JVS1</strain>
    </source>
</reference>
<dbReference type="RefSeq" id="WP_309202776.1">
    <property type="nucleotide sequence ID" value="NZ_CP133548.1"/>
</dbReference>
<evidence type="ECO:0000313" key="2">
    <source>
        <dbReference type="Proteomes" id="UP001239782"/>
    </source>
</evidence>
<proteinExistence type="predicted"/>
<protein>
    <recommendedName>
        <fullName evidence="3">Lactoylglutathione lyase</fullName>
    </recommendedName>
</protein>
<organism evidence="1 2">
    <name type="scientific">Pleionea litopenaei</name>
    <dbReference type="NCBI Taxonomy" id="3070815"/>
    <lineage>
        <taxon>Bacteria</taxon>
        <taxon>Pseudomonadati</taxon>
        <taxon>Pseudomonadota</taxon>
        <taxon>Gammaproteobacteria</taxon>
        <taxon>Oceanospirillales</taxon>
        <taxon>Pleioneaceae</taxon>
        <taxon>Pleionea</taxon>
    </lineage>
</organism>
<evidence type="ECO:0008006" key="3">
    <source>
        <dbReference type="Google" id="ProtNLM"/>
    </source>
</evidence>
<dbReference type="KEGG" id="plei:Q9312_01610"/>
<gene>
    <name evidence="1" type="ORF">Q9312_01610</name>
</gene>
<accession>A0AA51RUA8</accession>
<name>A0AA51RUA8_9GAMM</name>
<dbReference type="SUPFAM" id="SSF54593">
    <property type="entry name" value="Glyoxalase/Bleomycin resistance protein/Dihydroxybiphenyl dioxygenase"/>
    <property type="match status" value="1"/>
</dbReference>